<keyword evidence="7" id="KW-0249">Electron transport</keyword>
<evidence type="ECO:0000256" key="2">
    <source>
        <dbReference type="ARBA" id="ARBA00004141"/>
    </source>
</evidence>
<keyword evidence="6" id="KW-0479">Metal-binding</keyword>
<keyword evidence="15" id="KW-1185">Reference proteome</keyword>
<comment type="cofactor">
    <cofactor evidence="1">
        <name>heme b</name>
        <dbReference type="ChEBI" id="CHEBI:60344"/>
    </cofactor>
</comment>
<evidence type="ECO:0000256" key="5">
    <source>
        <dbReference type="ARBA" id="ARBA00022692"/>
    </source>
</evidence>
<dbReference type="GeneID" id="120108432"/>
<dbReference type="GeneID" id="103710552"/>
<dbReference type="AlphaFoldDB" id="A0A8B9A2B5"/>
<comment type="subcellular location">
    <subcellularLocation>
        <location evidence="2">Membrane</location>
        <topology evidence="2">Multi-pass membrane protein</topology>
    </subcellularLocation>
</comment>
<dbReference type="GO" id="GO:0016020">
    <property type="term" value="C:membrane"/>
    <property type="evidence" value="ECO:0007669"/>
    <property type="project" value="UniProtKB-SubCell"/>
</dbReference>
<dbReference type="SMART" id="SM00665">
    <property type="entry name" value="B561"/>
    <property type="match status" value="1"/>
</dbReference>
<feature type="transmembrane region" description="Helical" evidence="13">
    <location>
        <begin position="138"/>
        <end position="165"/>
    </location>
</feature>
<keyword evidence="5 13" id="KW-0812">Transmembrane</keyword>
<evidence type="ECO:0000256" key="3">
    <source>
        <dbReference type="ARBA" id="ARBA00022448"/>
    </source>
</evidence>
<feature type="transmembrane region" description="Helical" evidence="13">
    <location>
        <begin position="36"/>
        <end position="56"/>
    </location>
</feature>
<dbReference type="GO" id="GO:0046872">
    <property type="term" value="F:metal ion binding"/>
    <property type="evidence" value="ECO:0007669"/>
    <property type="project" value="UniProtKB-KW"/>
</dbReference>
<evidence type="ECO:0000256" key="12">
    <source>
        <dbReference type="SAM" id="MobiDB-lite"/>
    </source>
</evidence>
<dbReference type="PANTHER" id="PTHR10106">
    <property type="entry name" value="CYTOCHROME B561-RELATED"/>
    <property type="match status" value="1"/>
</dbReference>
<evidence type="ECO:0000256" key="13">
    <source>
        <dbReference type="SAM" id="Phobius"/>
    </source>
</evidence>
<dbReference type="KEGG" id="pda:103710552"/>
<dbReference type="Proteomes" id="UP000228380">
    <property type="component" value="Unplaced"/>
</dbReference>
<dbReference type="OrthoDB" id="907479at2759"/>
<dbReference type="FunFam" id="1.20.120.1770:FF:000001">
    <property type="entry name" value="Cytochrome b reductase 1"/>
    <property type="match status" value="1"/>
</dbReference>
<evidence type="ECO:0000256" key="10">
    <source>
        <dbReference type="ARBA" id="ARBA00023136"/>
    </source>
</evidence>
<feature type="domain" description="Cytochrome b561" evidence="14">
    <location>
        <begin position="37"/>
        <end position="240"/>
    </location>
</feature>
<feature type="compositionally biased region" description="Basic and acidic residues" evidence="12">
    <location>
        <begin position="9"/>
        <end position="22"/>
    </location>
</feature>
<feature type="transmembrane region" description="Helical" evidence="13">
    <location>
        <begin position="177"/>
        <end position="199"/>
    </location>
</feature>
<keyword evidence="4" id="KW-0349">Heme</keyword>
<organism evidence="15 17">
    <name type="scientific">Phoenix dactylifera</name>
    <name type="common">Date palm</name>
    <dbReference type="NCBI Taxonomy" id="42345"/>
    <lineage>
        <taxon>Eukaryota</taxon>
        <taxon>Viridiplantae</taxon>
        <taxon>Streptophyta</taxon>
        <taxon>Embryophyta</taxon>
        <taxon>Tracheophyta</taxon>
        <taxon>Spermatophyta</taxon>
        <taxon>Magnoliopsida</taxon>
        <taxon>Liliopsida</taxon>
        <taxon>Arecaceae</taxon>
        <taxon>Coryphoideae</taxon>
        <taxon>Phoeniceae</taxon>
        <taxon>Phoenix</taxon>
    </lineage>
</organism>
<feature type="transmembrane region" description="Helical" evidence="13">
    <location>
        <begin position="68"/>
        <end position="85"/>
    </location>
</feature>
<keyword evidence="8 13" id="KW-1133">Transmembrane helix</keyword>
<accession>A0A8B9A2B5</accession>
<dbReference type="RefSeq" id="XP_008794543.1">
    <property type="nucleotide sequence ID" value="XM_008796321.4"/>
</dbReference>
<sequence>MPSGIARLRSKENRREQRRGEEMGGLPGVRALPFTFASHVLAAAAAAMVLVWNIHFRGGLAFESTNKNLIFNVHPVLMTIGFIIMGSEAIMSYKAFPWSHEVRKVVHLVLHAIALVLGAVGIYCAFKFHNESGIANLYSLHSWVGLGTICLYGIQWIFGFVTFFFPGAAPTLRRDALPWHVFFGLFVYILALASAELGFLEKLTFLQSTGLAKYGSEAFLVNFTALVVILLGVSVVISAIAPAHIEDPHSYTAISEN</sequence>
<evidence type="ECO:0000256" key="6">
    <source>
        <dbReference type="ARBA" id="ARBA00022723"/>
    </source>
</evidence>
<gene>
    <name evidence="17" type="primary">LOC120108432</name>
    <name evidence="16" type="synonym">LOC103710552</name>
</gene>
<protein>
    <submittedName>
        <fullName evidence="16 17">Probable ascorbate-specific transmembrane electron transporter 1</fullName>
    </submittedName>
</protein>
<reference evidence="16 17" key="1">
    <citation type="submission" date="2025-04" db="UniProtKB">
        <authorList>
            <consortium name="RefSeq"/>
        </authorList>
    </citation>
    <scope>IDENTIFICATION</scope>
    <source>
        <tissue evidence="16 17">Young leaves</tissue>
    </source>
</reference>
<dbReference type="PANTHER" id="PTHR10106:SF22">
    <property type="entry name" value="TRANSMEMBRANE ASCORBATE FERRIREDUCTASE 1"/>
    <property type="match status" value="1"/>
</dbReference>
<dbReference type="InterPro" id="IPR043205">
    <property type="entry name" value="CYB561/CYBRD1-like"/>
</dbReference>
<evidence type="ECO:0000256" key="11">
    <source>
        <dbReference type="ARBA" id="ARBA00053762"/>
    </source>
</evidence>
<dbReference type="GO" id="GO:0016491">
    <property type="term" value="F:oxidoreductase activity"/>
    <property type="evidence" value="ECO:0007669"/>
    <property type="project" value="InterPro"/>
</dbReference>
<feature type="region of interest" description="Disordered" evidence="12">
    <location>
        <begin position="1"/>
        <end position="24"/>
    </location>
</feature>
<dbReference type="KEGG" id="pda:120108432"/>
<name>A0A8B9A2B5_PHODC</name>
<evidence type="ECO:0000313" key="17">
    <source>
        <dbReference type="RefSeq" id="XP_038977968.1"/>
    </source>
</evidence>
<keyword evidence="9" id="KW-0408">Iron</keyword>
<evidence type="ECO:0000313" key="15">
    <source>
        <dbReference type="Proteomes" id="UP000228380"/>
    </source>
</evidence>
<evidence type="ECO:0000256" key="7">
    <source>
        <dbReference type="ARBA" id="ARBA00022982"/>
    </source>
</evidence>
<comment type="function">
    <text evidence="11">Two-heme-containing cytochrome. Catalyzes ascorbate-dependent trans-membrane electron transfer by utilizing a concerted H(+)/e(-) transfer mechanism.</text>
</comment>
<evidence type="ECO:0000256" key="9">
    <source>
        <dbReference type="ARBA" id="ARBA00023004"/>
    </source>
</evidence>
<proteinExistence type="predicted"/>
<keyword evidence="10 13" id="KW-0472">Membrane</keyword>
<keyword evidence="3" id="KW-0813">Transport</keyword>
<evidence type="ECO:0000256" key="4">
    <source>
        <dbReference type="ARBA" id="ARBA00022617"/>
    </source>
</evidence>
<evidence type="ECO:0000313" key="16">
    <source>
        <dbReference type="RefSeq" id="XP_008794543.1"/>
    </source>
</evidence>
<dbReference type="InterPro" id="IPR006593">
    <property type="entry name" value="Cyt_b561/ferric_Rdtase_TM"/>
</dbReference>
<dbReference type="CDD" id="cd08766">
    <property type="entry name" value="Cyt_b561_ACYB-1_like"/>
    <property type="match status" value="1"/>
</dbReference>
<feature type="transmembrane region" description="Helical" evidence="13">
    <location>
        <begin position="105"/>
        <end position="126"/>
    </location>
</feature>
<dbReference type="Pfam" id="PF03188">
    <property type="entry name" value="Cytochrom_B561"/>
    <property type="match status" value="1"/>
</dbReference>
<dbReference type="Gene3D" id="1.20.120.1770">
    <property type="match status" value="1"/>
</dbReference>
<dbReference type="RefSeq" id="XP_038977968.1">
    <property type="nucleotide sequence ID" value="XM_039122040.1"/>
</dbReference>
<evidence type="ECO:0000256" key="1">
    <source>
        <dbReference type="ARBA" id="ARBA00001970"/>
    </source>
</evidence>
<evidence type="ECO:0000259" key="14">
    <source>
        <dbReference type="PROSITE" id="PS50939"/>
    </source>
</evidence>
<feature type="transmembrane region" description="Helical" evidence="13">
    <location>
        <begin position="219"/>
        <end position="241"/>
    </location>
</feature>
<dbReference type="PROSITE" id="PS50939">
    <property type="entry name" value="CYTOCHROME_B561"/>
    <property type="match status" value="1"/>
</dbReference>
<evidence type="ECO:0000256" key="8">
    <source>
        <dbReference type="ARBA" id="ARBA00022989"/>
    </source>
</evidence>